<dbReference type="AlphaFoldDB" id="A0A1L3LJN3"/>
<dbReference type="KEGG" id="same:SAMCFNEI73_Ch0911"/>
<dbReference type="Proteomes" id="UP000182306">
    <property type="component" value="Chromosome"/>
</dbReference>
<evidence type="ECO:0000313" key="1">
    <source>
        <dbReference type="EMBL" id="APG90233.1"/>
    </source>
</evidence>
<organism evidence="1 2">
    <name type="scientific">Sinorhizobium americanum</name>
    <dbReference type="NCBI Taxonomy" id="194963"/>
    <lineage>
        <taxon>Bacteria</taxon>
        <taxon>Pseudomonadati</taxon>
        <taxon>Pseudomonadota</taxon>
        <taxon>Alphaproteobacteria</taxon>
        <taxon>Hyphomicrobiales</taxon>
        <taxon>Rhizobiaceae</taxon>
        <taxon>Sinorhizobium/Ensifer group</taxon>
        <taxon>Sinorhizobium</taxon>
    </lineage>
</organism>
<dbReference type="InterPro" id="IPR046597">
    <property type="entry name" value="DUF6656"/>
</dbReference>
<dbReference type="EMBL" id="CP013107">
    <property type="protein sequence ID" value="APG90233.1"/>
    <property type="molecule type" value="Genomic_DNA"/>
</dbReference>
<evidence type="ECO:0000313" key="2">
    <source>
        <dbReference type="Proteomes" id="UP000182306"/>
    </source>
</evidence>
<sequence length="205" mass="23614">MTQKPMAKLRYYDASGKAQAPAPKTAGGHTEFLRTGRIDRRRPWLPEQRRYMTHEEVAERTGRRLQAAGETTHKRINGFHASIQFPRMIFHRTLADSPHLGYCHVTAAKAKLNQSREITWAFYFANFFSDLGDETHFFERIQTSYSRMYFAVAIEPDSEDGQIAINRNVRGNGLIFRTQDPTVALKNVLMLGARDEALRRIIRSL</sequence>
<reference evidence="1 2" key="1">
    <citation type="submission" date="2015-10" db="EMBL/GenBank/DDBJ databases">
        <title>Genomic differences between typical nodule nitrogen-fixing rhizobial strains and those coming from bean seeds.</title>
        <authorList>
            <person name="Peralta H."/>
            <person name="Aguilar-Vera A."/>
            <person name="Diaz R."/>
            <person name="Mora Y."/>
            <person name="Martinez-Batallar G."/>
            <person name="Salazar E."/>
            <person name="Vargas-Lagunas C."/>
            <person name="Encarnacion S."/>
            <person name="Girard L."/>
            <person name="Mora J."/>
        </authorList>
    </citation>
    <scope>NUCLEOTIDE SEQUENCE [LARGE SCALE GENOMIC DNA]</scope>
    <source>
        <strain evidence="1 2">CFNEI 73</strain>
    </source>
</reference>
<protein>
    <submittedName>
        <fullName evidence="1">Uncharacterized protein</fullName>
    </submittedName>
</protein>
<keyword evidence="2" id="KW-1185">Reference proteome</keyword>
<dbReference type="STRING" id="194963.SAMCFNEI73_Ch0911"/>
<gene>
    <name evidence="1" type="ORF">SAMCFNEI73_Ch0911</name>
</gene>
<dbReference type="Pfam" id="PF20361">
    <property type="entry name" value="DUF6656"/>
    <property type="match status" value="1"/>
</dbReference>
<proteinExistence type="predicted"/>
<accession>A0A1L3LJN3</accession>
<name>A0A1L3LJN3_9HYPH</name>